<reference evidence="1" key="2">
    <citation type="submission" date="2010-05" db="EMBL/GenBank/DDBJ databases">
        <title>Revision and reannotation of the Halomonas elongata DSM 2581(T) genome.</title>
        <authorList>
            <person name="Pfeiffer F."/>
            <person name="Bagyan I."/>
            <person name="Alfaro-Espinoza G."/>
            <person name="Zamora-Lagos M.A."/>
            <person name="Habermann B."/>
            <person name="Oesterhelt D."/>
            <person name="Kunte H.J."/>
        </authorList>
    </citation>
    <scope>NUCLEOTIDE SEQUENCE</scope>
    <source>
        <strain evidence="1">Type strain: DSM 2581</strain>
    </source>
</reference>
<sequence>MAELDPALQDEISNLSTRTTALIDAIRNYSGGNIAQATNDLLAAQAETANTIDARETALLGLIQQQTDKPVPSLMLDFLERIYMRGARRLEHGIDPYSILSVNRGSSKWVWGAQGNLTEVPADTLAYEYDPNTGAPLGHLNEPTSTNEIPECNNWSVNNNEVDRPGGADVFPGGKSGTAPDRIVPTAVSADHYVRQPNNPDNTNADISYYLHFKPQGYERIEIRVNGFGGSVGATFDAGSESVTWTGPDTTYARIIPLPDGWYRCEVAGTATDNGSWVHVFVMDDNGNKTFTGDGTSGIDVYWGQLEVRNAPTSPIWTNGSTETRQSDNIRVLADGWQNRRQASVFVEMSVKAGGDSSDNVLTLGAGRGNERMVLSKEGQIYVTTPEGNSFNGNSYNLDLHPGMTRYALSYEEAGPMHVTIDNGANSRSPGAISNKYLEVTRMTLGTQHTSATGVINGYIRRVHYYPFMMDQADLEALQ</sequence>
<dbReference type="EMBL" id="CP139472">
    <property type="protein sequence ID" value="WPU48058.1"/>
    <property type="molecule type" value="Genomic_DNA"/>
</dbReference>
<dbReference type="Proteomes" id="UP001322512">
    <property type="component" value="Chromosome"/>
</dbReference>
<organism evidence="1 3">
    <name type="scientific">Halomonas elongata (strain ATCC 33173 / DSM 2581 / NBRC 15536 / NCIMB 2198 / 1H9)</name>
    <dbReference type="NCBI Taxonomy" id="768066"/>
    <lineage>
        <taxon>Bacteria</taxon>
        <taxon>Pseudomonadati</taxon>
        <taxon>Pseudomonadota</taxon>
        <taxon>Gammaproteobacteria</taxon>
        <taxon>Oceanospirillales</taxon>
        <taxon>Halomonadaceae</taxon>
        <taxon>Halomonas</taxon>
    </lineage>
</organism>
<reference evidence="1" key="1">
    <citation type="journal article" date="2010" name="Environ. Microbiol.">
        <title>A blueprint of ectoine metabolism from the genome of the industrial producer Halomonas elongata DSM 2581(T).</title>
        <authorList>
            <person name="Schwibbert K."/>
            <person name="Marin-Sanguino A."/>
            <person name="Bagyan I."/>
            <person name="Heidrich G."/>
            <person name="Lentzen G."/>
            <person name="Seitz H."/>
            <person name="Rampp M."/>
            <person name="Schuster S.C."/>
            <person name="Klenk H.P."/>
            <person name="Pfeiffer F."/>
            <person name="Oesterhelt D."/>
            <person name="Kunte H.J."/>
        </authorList>
    </citation>
    <scope>NUCLEOTIDE SEQUENCE</scope>
    <source>
        <strain evidence="1">Type strain: DSM 2581</strain>
    </source>
</reference>
<accession>E1VAA8</accession>
<dbReference type="EMBL" id="FN869568">
    <property type="protein sequence ID" value="CBV41954.1"/>
    <property type="molecule type" value="Genomic_DNA"/>
</dbReference>
<dbReference type="RefSeq" id="WP_013331826.1">
    <property type="nucleotide sequence ID" value="NC_014532.2"/>
</dbReference>
<evidence type="ECO:0000313" key="2">
    <source>
        <dbReference type="EMBL" id="WPU48058.1"/>
    </source>
</evidence>
<reference evidence="3" key="3">
    <citation type="journal article" date="2011" name="Environ. Microbiol.">
        <title>A blueprint of ectoine metabolism from the genome of the industrial producer Halomonas elongata DSM 2581(T).</title>
        <authorList>
            <person name="Schwibbert K."/>
            <person name="Marin-Sanguino A."/>
            <person name="Bagyan I."/>
            <person name="Heidrich G."/>
            <person name="Lentzen G."/>
            <person name="Seitz H."/>
            <person name="Rampp M."/>
            <person name="Schuster S.C."/>
            <person name="Klenk H.P."/>
            <person name="Pfeiffer F."/>
            <person name="Oesterhelt D."/>
            <person name="Kunte H.J."/>
        </authorList>
    </citation>
    <scope>NUCLEOTIDE SEQUENCE [LARGE SCALE GENOMIC DNA]</scope>
    <source>
        <strain evidence="3">ATCC 33173 / DSM 2581 / NBRC 15536 / NCIMB 2198 / 1H9</strain>
    </source>
</reference>
<evidence type="ECO:0000313" key="3">
    <source>
        <dbReference type="Proteomes" id="UP000008707"/>
    </source>
</evidence>
<dbReference type="HOGENOM" id="CLU_032038_0_0_6"/>
<evidence type="ECO:0000313" key="4">
    <source>
        <dbReference type="Proteomes" id="UP001322512"/>
    </source>
</evidence>
<name>E1VAA8_HALED</name>
<dbReference type="OrthoDB" id="7579869at2"/>
<keyword evidence="4" id="KW-1185">Reference proteome</keyword>
<dbReference type="STRING" id="768066.HELO_2070"/>
<evidence type="ECO:0000313" key="1">
    <source>
        <dbReference type="EMBL" id="CBV41954.1"/>
    </source>
</evidence>
<dbReference type="GeneID" id="91009338"/>
<dbReference type="KEGG" id="hel:HELO_2070"/>
<reference evidence="2 4" key="4">
    <citation type="submission" date="2023-11" db="EMBL/GenBank/DDBJ databases">
        <title>MicrobeMod: A computational toolkit for identifying prokaryotic methylation and restriction-modification with nanopore sequencing.</title>
        <authorList>
            <person name="Crits-Christoph A."/>
            <person name="Kang S.C."/>
            <person name="Lee H."/>
            <person name="Ostrov N."/>
        </authorList>
    </citation>
    <scope>NUCLEOTIDE SEQUENCE [LARGE SCALE GENOMIC DNA]</scope>
    <source>
        <strain evidence="2 4">ATCC 33173</strain>
    </source>
</reference>
<dbReference type="Proteomes" id="UP000008707">
    <property type="component" value="Chromosome"/>
</dbReference>
<dbReference type="AlphaFoldDB" id="E1VAA8"/>
<protein>
    <submittedName>
        <fullName evidence="1">Uncharacterized protein</fullName>
    </submittedName>
</protein>
<dbReference type="eggNOG" id="ENOG5032T60">
    <property type="taxonomic scope" value="Bacteria"/>
</dbReference>
<proteinExistence type="predicted"/>
<gene>
    <name evidence="1" type="ordered locus">HELO_2070</name>
    <name evidence="2" type="ORF">SR933_04010</name>
</gene>